<keyword evidence="2" id="KW-1185">Reference proteome</keyword>
<evidence type="ECO:0000313" key="2">
    <source>
        <dbReference type="Proteomes" id="UP000240912"/>
    </source>
</evidence>
<evidence type="ECO:0000313" key="1">
    <source>
        <dbReference type="EMBL" id="PST82760.1"/>
    </source>
</evidence>
<protein>
    <submittedName>
        <fullName evidence="1">Uncharacterized protein</fullName>
    </submittedName>
</protein>
<proteinExistence type="predicted"/>
<dbReference type="RefSeq" id="WP_107215021.1">
    <property type="nucleotide sequence ID" value="NZ_KZ686269.1"/>
</dbReference>
<accession>A0A2T3HK06</accession>
<dbReference type="Proteomes" id="UP000240912">
    <property type="component" value="Unassembled WGS sequence"/>
</dbReference>
<reference evidence="1 2" key="1">
    <citation type="submission" date="2018-03" db="EMBL/GenBank/DDBJ databases">
        <authorList>
            <person name="Keele B.F."/>
        </authorList>
    </citation>
    <scope>NUCLEOTIDE SEQUENCE [LARGE SCALE GENOMIC DNA]</scope>
    <source>
        <strain evidence="1 2">YL28-9</strain>
    </source>
</reference>
<gene>
    <name evidence="1" type="ORF">C7T94_08920</name>
</gene>
<organism evidence="1 2">
    <name type="scientific">Pedobacter yulinensis</name>
    <dbReference type="NCBI Taxonomy" id="2126353"/>
    <lineage>
        <taxon>Bacteria</taxon>
        <taxon>Pseudomonadati</taxon>
        <taxon>Bacteroidota</taxon>
        <taxon>Sphingobacteriia</taxon>
        <taxon>Sphingobacteriales</taxon>
        <taxon>Sphingobacteriaceae</taxon>
        <taxon>Pedobacter</taxon>
    </lineage>
</organism>
<sequence length="106" mass="12224">MLKDTLEQQARIYAFELTNTASEFGFKRESWNFSIVQPEEKQQLEQAYHPFVSFQVLPEAVETLLHKIKGLLGLNDNQVPALARRATADSKTLIHLVAFNRDKQKH</sequence>
<name>A0A2T3HK06_9SPHI</name>
<comment type="caution">
    <text evidence="1">The sequence shown here is derived from an EMBL/GenBank/DDBJ whole genome shotgun (WGS) entry which is preliminary data.</text>
</comment>
<dbReference type="EMBL" id="PYLS01000005">
    <property type="protein sequence ID" value="PST82760.1"/>
    <property type="molecule type" value="Genomic_DNA"/>
</dbReference>
<dbReference type="AlphaFoldDB" id="A0A2T3HK06"/>
<dbReference type="OrthoDB" id="799018at2"/>